<reference evidence="2" key="1">
    <citation type="submission" date="2022-11" db="UniProtKB">
        <authorList>
            <consortium name="WormBaseParasite"/>
        </authorList>
    </citation>
    <scope>IDENTIFICATION</scope>
</reference>
<dbReference type="WBParaSite" id="nRc.2.0.1.t27536-RA">
    <property type="protein sequence ID" value="nRc.2.0.1.t27536-RA"/>
    <property type="gene ID" value="nRc.2.0.1.g27536"/>
</dbReference>
<evidence type="ECO:0000313" key="2">
    <source>
        <dbReference type="WBParaSite" id="nRc.2.0.1.t27536-RA"/>
    </source>
</evidence>
<name>A0A915JNL4_ROMCU</name>
<dbReference type="AlphaFoldDB" id="A0A915JNL4"/>
<proteinExistence type="predicted"/>
<dbReference type="Proteomes" id="UP000887565">
    <property type="component" value="Unplaced"/>
</dbReference>
<protein>
    <submittedName>
        <fullName evidence="2">Uncharacterized protein</fullName>
    </submittedName>
</protein>
<organism evidence="1 2">
    <name type="scientific">Romanomermis culicivorax</name>
    <name type="common">Nematode worm</name>
    <dbReference type="NCBI Taxonomy" id="13658"/>
    <lineage>
        <taxon>Eukaryota</taxon>
        <taxon>Metazoa</taxon>
        <taxon>Ecdysozoa</taxon>
        <taxon>Nematoda</taxon>
        <taxon>Enoplea</taxon>
        <taxon>Dorylaimia</taxon>
        <taxon>Mermithida</taxon>
        <taxon>Mermithoidea</taxon>
        <taxon>Mermithidae</taxon>
        <taxon>Romanomermis</taxon>
    </lineage>
</organism>
<keyword evidence="1" id="KW-1185">Reference proteome</keyword>
<evidence type="ECO:0000313" key="1">
    <source>
        <dbReference type="Proteomes" id="UP000887565"/>
    </source>
</evidence>
<sequence>MLPNGKGSMVFPKLNLNCINAELEKNDFQSLWTDHRYAHEHLCSVNNLKNLDWDVIIVNEGK</sequence>
<accession>A0A915JNL4</accession>